<organism evidence="2 3">
    <name type="scientific">Basidiobolus ranarum</name>
    <dbReference type="NCBI Taxonomy" id="34480"/>
    <lineage>
        <taxon>Eukaryota</taxon>
        <taxon>Fungi</taxon>
        <taxon>Fungi incertae sedis</taxon>
        <taxon>Zoopagomycota</taxon>
        <taxon>Entomophthoromycotina</taxon>
        <taxon>Basidiobolomycetes</taxon>
        <taxon>Basidiobolales</taxon>
        <taxon>Basidiobolaceae</taxon>
        <taxon>Basidiobolus</taxon>
    </lineage>
</organism>
<feature type="transmembrane region" description="Helical" evidence="1">
    <location>
        <begin position="50"/>
        <end position="69"/>
    </location>
</feature>
<dbReference type="Proteomes" id="UP001479436">
    <property type="component" value="Unassembled WGS sequence"/>
</dbReference>
<protein>
    <recommendedName>
        <fullName evidence="4">G-protein coupled receptors family 2 profile 2 domain-containing protein</fullName>
    </recommendedName>
</protein>
<feature type="transmembrane region" description="Helical" evidence="1">
    <location>
        <begin position="102"/>
        <end position="123"/>
    </location>
</feature>
<keyword evidence="1" id="KW-0812">Transmembrane</keyword>
<feature type="transmembrane region" description="Helical" evidence="1">
    <location>
        <begin position="20"/>
        <end position="38"/>
    </location>
</feature>
<accession>A0ABR2VN92</accession>
<evidence type="ECO:0000313" key="3">
    <source>
        <dbReference type="Proteomes" id="UP001479436"/>
    </source>
</evidence>
<sequence length="164" mass="18664">MAGTSTFCVFLAWGVLWADLSFIFLNVTVAFNLQVVFLQGCKNIRHFERYFVSGSFLAATLIATGPTISKKLGYDPIRPYNCWFVDLGSRSTLLWEWLAQHMWIVLTTVYLLVISVCTVIKLARQSRRILSSGDIYDSQARDAKRLINIAVRRIVLFPLIPILT</sequence>
<keyword evidence="1" id="KW-0472">Membrane</keyword>
<comment type="caution">
    <text evidence="2">The sequence shown here is derived from an EMBL/GenBank/DDBJ whole genome shotgun (WGS) entry which is preliminary data.</text>
</comment>
<gene>
    <name evidence="2" type="ORF">K7432_015300</name>
</gene>
<evidence type="ECO:0000256" key="1">
    <source>
        <dbReference type="SAM" id="Phobius"/>
    </source>
</evidence>
<proteinExistence type="predicted"/>
<name>A0ABR2VN92_9FUNG</name>
<keyword evidence="1" id="KW-1133">Transmembrane helix</keyword>
<reference evidence="2 3" key="1">
    <citation type="submission" date="2023-04" db="EMBL/GenBank/DDBJ databases">
        <title>Genome of Basidiobolus ranarum AG-B5.</title>
        <authorList>
            <person name="Stajich J.E."/>
            <person name="Carter-House D."/>
            <person name="Gryganskyi A."/>
        </authorList>
    </citation>
    <scope>NUCLEOTIDE SEQUENCE [LARGE SCALE GENOMIC DNA]</scope>
    <source>
        <strain evidence="2 3">AG-B5</strain>
    </source>
</reference>
<evidence type="ECO:0000313" key="2">
    <source>
        <dbReference type="EMBL" id="KAK9685986.1"/>
    </source>
</evidence>
<feature type="non-terminal residue" evidence="2">
    <location>
        <position position="164"/>
    </location>
</feature>
<dbReference type="EMBL" id="JASJQH010008908">
    <property type="protein sequence ID" value="KAK9685986.1"/>
    <property type="molecule type" value="Genomic_DNA"/>
</dbReference>
<keyword evidence="3" id="KW-1185">Reference proteome</keyword>
<evidence type="ECO:0008006" key="4">
    <source>
        <dbReference type="Google" id="ProtNLM"/>
    </source>
</evidence>